<dbReference type="InterPro" id="IPR036955">
    <property type="entry name" value="AP2/ERF_dom_sf"/>
</dbReference>
<comment type="subcellular location">
    <subcellularLocation>
        <location evidence="1">Nucleus</location>
    </subcellularLocation>
</comment>
<evidence type="ECO:0000256" key="7">
    <source>
        <dbReference type="ARBA" id="ARBA00023242"/>
    </source>
</evidence>
<feature type="domain" description="AP2/ERF" evidence="10">
    <location>
        <begin position="1"/>
        <end position="35"/>
    </location>
</feature>
<dbReference type="SUPFAM" id="SSF54171">
    <property type="entry name" value="DNA-binding domain"/>
    <property type="match status" value="1"/>
</dbReference>
<dbReference type="InterPro" id="IPR051758">
    <property type="entry name" value="ERF/AP2-like"/>
</dbReference>
<sequence length="105" mass="11173">MRLWLGTFDTTEDAALAYDKAAFRLRGGMARLNFSSLRHDGSHLTGPLHASVDAKLTAICQSLAGSKNGSSVDESAASPPDSPKCSVLMKGEEESWSSRARLGSM</sequence>
<keyword evidence="6" id="KW-0804">Transcription</keyword>
<evidence type="ECO:0000256" key="6">
    <source>
        <dbReference type="ARBA" id="ARBA00023163"/>
    </source>
</evidence>
<evidence type="ECO:0000256" key="5">
    <source>
        <dbReference type="ARBA" id="ARBA00023159"/>
    </source>
</evidence>
<dbReference type="OrthoDB" id="10038011at2759"/>
<organism evidence="11 12">
    <name type="scientific">Miscanthus lutarioriparius</name>
    <dbReference type="NCBI Taxonomy" id="422564"/>
    <lineage>
        <taxon>Eukaryota</taxon>
        <taxon>Viridiplantae</taxon>
        <taxon>Streptophyta</taxon>
        <taxon>Embryophyta</taxon>
        <taxon>Tracheophyta</taxon>
        <taxon>Spermatophyta</taxon>
        <taxon>Magnoliopsida</taxon>
        <taxon>Liliopsida</taxon>
        <taxon>Poales</taxon>
        <taxon>Poaceae</taxon>
        <taxon>PACMAD clade</taxon>
        <taxon>Panicoideae</taxon>
        <taxon>Andropogonodae</taxon>
        <taxon>Andropogoneae</taxon>
        <taxon>Saccharinae</taxon>
        <taxon>Miscanthus</taxon>
    </lineage>
</organism>
<evidence type="ECO:0000256" key="9">
    <source>
        <dbReference type="SAM" id="MobiDB-lite"/>
    </source>
</evidence>
<dbReference type="GO" id="GO:0000976">
    <property type="term" value="F:transcription cis-regulatory region binding"/>
    <property type="evidence" value="ECO:0007669"/>
    <property type="project" value="UniProtKB-ARBA"/>
</dbReference>
<evidence type="ECO:0000256" key="2">
    <source>
        <dbReference type="ARBA" id="ARBA00022745"/>
    </source>
</evidence>
<keyword evidence="7" id="KW-0539">Nucleus</keyword>
<evidence type="ECO:0000313" key="12">
    <source>
        <dbReference type="Proteomes" id="UP000604825"/>
    </source>
</evidence>
<comment type="similarity">
    <text evidence="8">Belongs to the AP2/ERF transcription factor family. ERF subfamily.</text>
</comment>
<gene>
    <name evidence="11" type="ORF">NCGR_LOCUS35060</name>
</gene>
<dbReference type="EMBL" id="CAJGYO010000008">
    <property type="protein sequence ID" value="CAD6251308.1"/>
    <property type="molecule type" value="Genomic_DNA"/>
</dbReference>
<accession>A0A811PZG5</accession>
<keyword evidence="5" id="KW-0010">Activator</keyword>
<dbReference type="AlphaFoldDB" id="A0A811PZG5"/>
<dbReference type="PANTHER" id="PTHR31657">
    <property type="entry name" value="ETHYLENE-RESPONSIVE TRANSCRIPTION FACTOR ERF061"/>
    <property type="match status" value="1"/>
</dbReference>
<proteinExistence type="inferred from homology"/>
<dbReference type="GO" id="GO:0009873">
    <property type="term" value="P:ethylene-activated signaling pathway"/>
    <property type="evidence" value="ECO:0007669"/>
    <property type="project" value="UniProtKB-KW"/>
</dbReference>
<dbReference type="Gene3D" id="3.30.730.10">
    <property type="entry name" value="AP2/ERF domain"/>
    <property type="match status" value="1"/>
</dbReference>
<protein>
    <recommendedName>
        <fullName evidence="10">AP2/ERF domain-containing protein</fullName>
    </recommendedName>
</protein>
<evidence type="ECO:0000259" key="10">
    <source>
        <dbReference type="PROSITE" id="PS51032"/>
    </source>
</evidence>
<evidence type="ECO:0000313" key="11">
    <source>
        <dbReference type="EMBL" id="CAD6251308.1"/>
    </source>
</evidence>
<name>A0A811PZG5_9POAL</name>
<keyword evidence="12" id="KW-1185">Reference proteome</keyword>
<evidence type="ECO:0000256" key="4">
    <source>
        <dbReference type="ARBA" id="ARBA00023125"/>
    </source>
</evidence>
<dbReference type="GO" id="GO:0005634">
    <property type="term" value="C:nucleus"/>
    <property type="evidence" value="ECO:0007669"/>
    <property type="project" value="UniProtKB-SubCell"/>
</dbReference>
<dbReference type="InterPro" id="IPR016177">
    <property type="entry name" value="DNA-bd_dom_sf"/>
</dbReference>
<dbReference type="CDD" id="cd00018">
    <property type="entry name" value="AP2"/>
    <property type="match status" value="1"/>
</dbReference>
<evidence type="ECO:0000256" key="8">
    <source>
        <dbReference type="ARBA" id="ARBA00024343"/>
    </source>
</evidence>
<dbReference type="PANTHER" id="PTHR31657:SF73">
    <property type="entry name" value="OS02G0752800 PROTEIN"/>
    <property type="match status" value="1"/>
</dbReference>
<keyword evidence="4" id="KW-0238">DNA-binding</keyword>
<reference evidence="11" key="1">
    <citation type="submission" date="2020-10" db="EMBL/GenBank/DDBJ databases">
        <authorList>
            <person name="Han B."/>
            <person name="Lu T."/>
            <person name="Zhao Q."/>
            <person name="Huang X."/>
            <person name="Zhao Y."/>
        </authorList>
    </citation>
    <scope>NUCLEOTIDE SEQUENCE</scope>
</reference>
<dbReference type="PROSITE" id="PS51032">
    <property type="entry name" value="AP2_ERF"/>
    <property type="match status" value="1"/>
</dbReference>
<dbReference type="InterPro" id="IPR001471">
    <property type="entry name" value="AP2/ERF_dom"/>
</dbReference>
<evidence type="ECO:0000256" key="1">
    <source>
        <dbReference type="ARBA" id="ARBA00004123"/>
    </source>
</evidence>
<comment type="caution">
    <text evidence="11">The sequence shown here is derived from an EMBL/GenBank/DDBJ whole genome shotgun (WGS) entry which is preliminary data.</text>
</comment>
<evidence type="ECO:0000256" key="3">
    <source>
        <dbReference type="ARBA" id="ARBA00023015"/>
    </source>
</evidence>
<feature type="region of interest" description="Disordered" evidence="9">
    <location>
        <begin position="65"/>
        <end position="105"/>
    </location>
</feature>
<dbReference type="SMART" id="SM00380">
    <property type="entry name" value="AP2"/>
    <property type="match status" value="1"/>
</dbReference>
<dbReference type="GO" id="GO:0003700">
    <property type="term" value="F:DNA-binding transcription factor activity"/>
    <property type="evidence" value="ECO:0007669"/>
    <property type="project" value="InterPro"/>
</dbReference>
<keyword evidence="2" id="KW-0936">Ethylene signaling pathway</keyword>
<keyword evidence="3" id="KW-0805">Transcription regulation</keyword>
<dbReference type="Proteomes" id="UP000604825">
    <property type="component" value="Unassembled WGS sequence"/>
</dbReference>